<feature type="transmembrane region" description="Helical" evidence="1">
    <location>
        <begin position="20"/>
        <end position="38"/>
    </location>
</feature>
<dbReference type="Proteomes" id="UP000322499">
    <property type="component" value="Unassembled WGS sequence"/>
</dbReference>
<comment type="caution">
    <text evidence="2">The sequence shown here is derived from an EMBL/GenBank/DDBJ whole genome shotgun (WGS) entry which is preliminary data.</text>
</comment>
<keyword evidence="1" id="KW-0472">Membrane</keyword>
<dbReference type="EMBL" id="VNHW01000003">
    <property type="protein sequence ID" value="TYP89148.1"/>
    <property type="molecule type" value="Genomic_DNA"/>
</dbReference>
<feature type="transmembrane region" description="Helical" evidence="1">
    <location>
        <begin position="101"/>
        <end position="121"/>
    </location>
</feature>
<accession>A0A5S5D1M4</accession>
<protein>
    <submittedName>
        <fullName evidence="2">Uncharacterized protein</fullName>
    </submittedName>
</protein>
<evidence type="ECO:0000313" key="2">
    <source>
        <dbReference type="EMBL" id="TYP89148.1"/>
    </source>
</evidence>
<keyword evidence="3" id="KW-1185">Reference proteome</keyword>
<proteinExistence type="predicted"/>
<sequence>MLAQLARDEDAVRYPPIPRWFYVVQASAVAGISLAQLLPDAAGSALVLGLAVVMGLLGHRYWLNRDGVSWASAKFSDMAGFLALLLGALAVGWLVDETTDAWWIWIVTAVFTAGVVLVTGYRYGREFGHDG</sequence>
<feature type="transmembrane region" description="Helical" evidence="1">
    <location>
        <begin position="44"/>
        <end position="63"/>
    </location>
</feature>
<name>A0A5S5D1M4_9ACTN</name>
<keyword evidence="1" id="KW-0812">Transmembrane</keyword>
<reference evidence="2 3" key="1">
    <citation type="submission" date="2019-07" db="EMBL/GenBank/DDBJ databases">
        <title>Genomic Encyclopedia of Archaeal and Bacterial Type Strains, Phase II (KMG-II): from individual species to whole genera.</title>
        <authorList>
            <person name="Goeker M."/>
        </authorList>
    </citation>
    <scope>NUCLEOTIDE SEQUENCE [LARGE SCALE GENOMIC DNA]</scope>
    <source>
        <strain evidence="2 3">DSM 46842</strain>
    </source>
</reference>
<keyword evidence="1" id="KW-1133">Transmembrane helix</keyword>
<dbReference type="AlphaFoldDB" id="A0A5S5D1M4"/>
<evidence type="ECO:0000256" key="1">
    <source>
        <dbReference type="SAM" id="Phobius"/>
    </source>
</evidence>
<gene>
    <name evidence="2" type="ORF">BD833_103305</name>
</gene>
<feature type="transmembrane region" description="Helical" evidence="1">
    <location>
        <begin position="75"/>
        <end position="95"/>
    </location>
</feature>
<evidence type="ECO:0000313" key="3">
    <source>
        <dbReference type="Proteomes" id="UP000322499"/>
    </source>
</evidence>
<organism evidence="2 3">
    <name type="scientific">Blastococcus xanthinilyticus</name>
    <dbReference type="NCBI Taxonomy" id="1564164"/>
    <lineage>
        <taxon>Bacteria</taxon>
        <taxon>Bacillati</taxon>
        <taxon>Actinomycetota</taxon>
        <taxon>Actinomycetes</taxon>
        <taxon>Geodermatophilales</taxon>
        <taxon>Geodermatophilaceae</taxon>
        <taxon>Blastococcus</taxon>
    </lineage>
</organism>